<dbReference type="RefSeq" id="WP_173144093.1">
    <property type="nucleotide sequence ID" value="NZ_CP053985.1"/>
</dbReference>
<keyword evidence="2" id="KW-1185">Reference proteome</keyword>
<organism evidence="1 2">
    <name type="scientific">Achromobacter pestifer</name>
    <dbReference type="NCBI Taxonomy" id="1353889"/>
    <lineage>
        <taxon>Bacteria</taxon>
        <taxon>Pseudomonadati</taxon>
        <taxon>Pseudomonadota</taxon>
        <taxon>Betaproteobacteria</taxon>
        <taxon>Burkholderiales</taxon>
        <taxon>Alcaligenaceae</taxon>
        <taxon>Achromobacter</taxon>
    </lineage>
</organism>
<reference evidence="1 2" key="1">
    <citation type="submission" date="2020-05" db="EMBL/GenBank/DDBJ databases">
        <title>FDA dAtabase for Regulatory Grade micrObial Sequences (FDA-ARGOS): Supporting development and validation of Infectious Disease Dx tests.</title>
        <authorList>
            <person name="Sproer C."/>
            <person name="Gronow S."/>
            <person name="Severitt S."/>
            <person name="Schroder I."/>
            <person name="Tallon L."/>
            <person name="Sadzewicz L."/>
            <person name="Zhao X."/>
            <person name="Vavikolanu K."/>
            <person name="Mehta A."/>
            <person name="Aluvathingal J."/>
            <person name="Nadendla S."/>
            <person name="Myers T."/>
            <person name="Yan Y."/>
            <person name="Sichtig H."/>
        </authorList>
    </citation>
    <scope>NUCLEOTIDE SEQUENCE [LARGE SCALE GENOMIC DNA]</scope>
    <source>
        <strain evidence="1 2">FDAARGOS_790</strain>
    </source>
</reference>
<gene>
    <name evidence="1" type="ORF">FOC84_08870</name>
</gene>
<dbReference type="KEGG" id="apes:FOC84_08870"/>
<name>A0A7D4E3S8_9BURK</name>
<proteinExistence type="predicted"/>
<evidence type="ECO:0000313" key="1">
    <source>
        <dbReference type="EMBL" id="QKH35046.1"/>
    </source>
</evidence>
<dbReference type="Proteomes" id="UP000500970">
    <property type="component" value="Chromosome"/>
</dbReference>
<protein>
    <submittedName>
        <fullName evidence="1">Uncharacterized protein</fullName>
    </submittedName>
</protein>
<sequence>MDTTQWAIAAMSAAEKGLDLLDKHFAAVLGVAGTLIGAWLANRHALKTQEKSLAHSEKQQKWAKQSQLRTETYMRASGSSARLLQHVISLAEPNTDPSKFQDLMRDVGADFAALNVSASAPALGAAKAFLLSLFDLQAKLTIERNRMTVALAVAATHRDHAAAALARQSQYTELLRQHNVGGQFDPDLSKRLKQQFDIACAEWEKHHELQQQLTSEAYKESARLMAVVAADFPVIAERSDDVLLALRKDLDLDIDEQAYRQLSQDGLTQSLVQFEQMQKKMLETVG</sequence>
<accession>A0A7D4E3S8</accession>
<evidence type="ECO:0000313" key="2">
    <source>
        <dbReference type="Proteomes" id="UP000500970"/>
    </source>
</evidence>
<dbReference type="AlphaFoldDB" id="A0A7D4E3S8"/>
<dbReference type="EMBL" id="CP053985">
    <property type="protein sequence ID" value="QKH35046.1"/>
    <property type="molecule type" value="Genomic_DNA"/>
</dbReference>